<gene>
    <name evidence="2" type="ORF">AVEN_69590_1</name>
</gene>
<proteinExistence type="predicted"/>
<feature type="compositionally biased region" description="Polar residues" evidence="1">
    <location>
        <begin position="136"/>
        <end position="152"/>
    </location>
</feature>
<name>A0A4Y2F1T9_ARAVE</name>
<sequence>MGVGIPSCTCVFNGFASISSFLDIVSAVRCMMDSSRSAQRAVIQFLRSEGEHASQIYHRVKEAHVVTNNATISAVDKLIRQNRWIITREIAVELSMSKGNARASHYPPKVWLWQSLCTVGAQVSVRESEDGEMGTGSVSNPGVSTLNPSTPFLRSGDQCMNANDDDL</sequence>
<dbReference type="AlphaFoldDB" id="A0A4Y2F1T9"/>
<evidence type="ECO:0000313" key="3">
    <source>
        <dbReference type="Proteomes" id="UP000499080"/>
    </source>
</evidence>
<dbReference type="EMBL" id="BGPR01094258">
    <property type="protein sequence ID" value="GBM34044.1"/>
    <property type="molecule type" value="Genomic_DNA"/>
</dbReference>
<evidence type="ECO:0000256" key="1">
    <source>
        <dbReference type="SAM" id="MobiDB-lite"/>
    </source>
</evidence>
<organism evidence="2 3">
    <name type="scientific">Araneus ventricosus</name>
    <name type="common">Orbweaver spider</name>
    <name type="synonym">Epeira ventricosa</name>
    <dbReference type="NCBI Taxonomy" id="182803"/>
    <lineage>
        <taxon>Eukaryota</taxon>
        <taxon>Metazoa</taxon>
        <taxon>Ecdysozoa</taxon>
        <taxon>Arthropoda</taxon>
        <taxon>Chelicerata</taxon>
        <taxon>Arachnida</taxon>
        <taxon>Araneae</taxon>
        <taxon>Araneomorphae</taxon>
        <taxon>Entelegynae</taxon>
        <taxon>Araneoidea</taxon>
        <taxon>Araneidae</taxon>
        <taxon>Araneus</taxon>
    </lineage>
</organism>
<feature type="region of interest" description="Disordered" evidence="1">
    <location>
        <begin position="127"/>
        <end position="167"/>
    </location>
</feature>
<comment type="caution">
    <text evidence="2">The sequence shown here is derived from an EMBL/GenBank/DDBJ whole genome shotgun (WGS) entry which is preliminary data.</text>
</comment>
<evidence type="ECO:0000313" key="2">
    <source>
        <dbReference type="EMBL" id="GBM34044.1"/>
    </source>
</evidence>
<protein>
    <recommendedName>
        <fullName evidence="4">Mos1 transposase HTH domain-containing protein</fullName>
    </recommendedName>
</protein>
<keyword evidence="3" id="KW-1185">Reference proteome</keyword>
<dbReference type="Proteomes" id="UP000499080">
    <property type="component" value="Unassembled WGS sequence"/>
</dbReference>
<evidence type="ECO:0008006" key="4">
    <source>
        <dbReference type="Google" id="ProtNLM"/>
    </source>
</evidence>
<accession>A0A4Y2F1T9</accession>
<reference evidence="2 3" key="1">
    <citation type="journal article" date="2019" name="Sci. Rep.">
        <title>Orb-weaving spider Araneus ventricosus genome elucidates the spidroin gene catalogue.</title>
        <authorList>
            <person name="Kono N."/>
            <person name="Nakamura H."/>
            <person name="Ohtoshi R."/>
            <person name="Moran D.A.P."/>
            <person name="Shinohara A."/>
            <person name="Yoshida Y."/>
            <person name="Fujiwara M."/>
            <person name="Mori M."/>
            <person name="Tomita M."/>
            <person name="Arakawa K."/>
        </authorList>
    </citation>
    <scope>NUCLEOTIDE SEQUENCE [LARGE SCALE GENOMIC DNA]</scope>
</reference>
<dbReference type="OrthoDB" id="10017160at2759"/>